<name>A0A6P9BGN0_PANGU</name>
<dbReference type="KEGG" id="pgut:117661912"/>
<dbReference type="PANTHER" id="PTHR36859:SF1">
    <property type="entry name" value="PROTEIN HIDE1"/>
    <property type="match status" value="1"/>
</dbReference>
<dbReference type="Proteomes" id="UP001652622">
    <property type="component" value="Unplaced"/>
</dbReference>
<evidence type="ECO:0000256" key="2">
    <source>
        <dbReference type="SAM" id="SignalP"/>
    </source>
</evidence>
<sequence length="232" mass="26185">MFHSNVELKIIFLLTGCMAAFRRFPSPHIFLNVLSDEVTEGDSLKIACFAPSKYMDGWFFLFKNNESKALKTLPAAEAQHNVTFLLENVKTRDGGRYRCQYGLYNGSQLQESEFSQVLEITVKGAAWFLPITFCVTGILLLVLILSAAVGTTAYFKRRKKKRKLKSCWAETNYPTAETSFDNCMFIISEKSNQEIRPTIENPGASISSATSPRLVSRISLEKQDFSTFRASE</sequence>
<dbReference type="InterPro" id="IPR007110">
    <property type="entry name" value="Ig-like_dom"/>
</dbReference>
<feature type="domain" description="Ig-like" evidence="3">
    <location>
        <begin position="27"/>
        <end position="115"/>
    </location>
</feature>
<dbReference type="SUPFAM" id="SSF48726">
    <property type="entry name" value="Immunoglobulin"/>
    <property type="match status" value="1"/>
</dbReference>
<reference evidence="5" key="1">
    <citation type="submission" date="2025-08" db="UniProtKB">
        <authorList>
            <consortium name="RefSeq"/>
        </authorList>
    </citation>
    <scope>IDENTIFICATION</scope>
    <source>
        <tissue evidence="5">Blood</tissue>
    </source>
</reference>
<keyword evidence="2" id="KW-0732">Signal</keyword>
<proteinExistence type="predicted"/>
<keyword evidence="1" id="KW-1133">Transmembrane helix</keyword>
<dbReference type="Pfam" id="PF17737">
    <property type="entry name" value="Ig_C19orf38"/>
    <property type="match status" value="1"/>
</dbReference>
<dbReference type="PROSITE" id="PS50835">
    <property type="entry name" value="IG_LIKE"/>
    <property type="match status" value="1"/>
</dbReference>
<dbReference type="PANTHER" id="PTHR36859">
    <property type="entry name" value="PROTEIN HIDE1"/>
    <property type="match status" value="1"/>
</dbReference>
<feature type="transmembrane region" description="Helical" evidence="1">
    <location>
        <begin position="127"/>
        <end position="155"/>
    </location>
</feature>
<dbReference type="OMA" id="NFLGANF"/>
<keyword evidence="1" id="KW-0812">Transmembrane</keyword>
<feature type="signal peptide" evidence="2">
    <location>
        <begin position="1"/>
        <end position="19"/>
    </location>
</feature>
<dbReference type="InterPro" id="IPR036179">
    <property type="entry name" value="Ig-like_dom_sf"/>
</dbReference>
<dbReference type="AlphaFoldDB" id="A0A6P9BGN0"/>
<dbReference type="Gene3D" id="2.60.40.10">
    <property type="entry name" value="Immunoglobulins"/>
    <property type="match status" value="1"/>
</dbReference>
<dbReference type="InParanoid" id="A0A6P9BGN0"/>
<dbReference type="InterPro" id="IPR040438">
    <property type="entry name" value="HIDE1"/>
</dbReference>
<keyword evidence="1" id="KW-0472">Membrane</keyword>
<evidence type="ECO:0000256" key="1">
    <source>
        <dbReference type="SAM" id="Phobius"/>
    </source>
</evidence>
<feature type="chain" id="PRO_5028294617" evidence="2">
    <location>
        <begin position="20"/>
        <end position="232"/>
    </location>
</feature>
<keyword evidence="4" id="KW-1185">Reference proteome</keyword>
<evidence type="ECO:0000259" key="3">
    <source>
        <dbReference type="PROSITE" id="PS50835"/>
    </source>
</evidence>
<organism evidence="4 5">
    <name type="scientific">Pantherophis guttatus</name>
    <name type="common">Corn snake</name>
    <name type="synonym">Elaphe guttata</name>
    <dbReference type="NCBI Taxonomy" id="94885"/>
    <lineage>
        <taxon>Eukaryota</taxon>
        <taxon>Metazoa</taxon>
        <taxon>Chordata</taxon>
        <taxon>Craniata</taxon>
        <taxon>Vertebrata</taxon>
        <taxon>Euteleostomi</taxon>
        <taxon>Lepidosauria</taxon>
        <taxon>Squamata</taxon>
        <taxon>Bifurcata</taxon>
        <taxon>Unidentata</taxon>
        <taxon>Episquamata</taxon>
        <taxon>Toxicofera</taxon>
        <taxon>Serpentes</taxon>
        <taxon>Colubroidea</taxon>
        <taxon>Colubridae</taxon>
        <taxon>Colubrinae</taxon>
        <taxon>Pantherophis</taxon>
    </lineage>
</organism>
<dbReference type="InterPro" id="IPR041066">
    <property type="entry name" value="C19orf38_Ig"/>
</dbReference>
<dbReference type="InterPro" id="IPR013783">
    <property type="entry name" value="Ig-like_fold"/>
</dbReference>
<evidence type="ECO:0000313" key="4">
    <source>
        <dbReference type="Proteomes" id="UP001652622"/>
    </source>
</evidence>
<dbReference type="RefSeq" id="XP_034267105.1">
    <property type="nucleotide sequence ID" value="XM_034411214.1"/>
</dbReference>
<evidence type="ECO:0000313" key="5">
    <source>
        <dbReference type="RefSeq" id="XP_034267105.1"/>
    </source>
</evidence>
<protein>
    <submittedName>
        <fullName evidence="5">Protein HIDE1 isoform X1</fullName>
    </submittedName>
</protein>
<gene>
    <name evidence="5" type="primary">LOC117661912</name>
</gene>
<accession>A0A6P9BGN0</accession>